<dbReference type="Proteomes" id="UP000410984">
    <property type="component" value="Unassembled WGS sequence"/>
</dbReference>
<protein>
    <submittedName>
        <fullName evidence="1">Uncharacterized protein</fullName>
    </submittedName>
</protein>
<name>A0A509EN51_9HYPH</name>
<sequence length="82" mass="9181">MLSSDEDENSNPSGSQTYRRLREIADLLGKPVGTFLGSKPDEDVALLELLRLWGTITDPVGRRRVLDLARQEAKCSNYEDDS</sequence>
<evidence type="ECO:0000313" key="2">
    <source>
        <dbReference type="Proteomes" id="UP000410984"/>
    </source>
</evidence>
<proteinExistence type="predicted"/>
<reference evidence="1 2" key="1">
    <citation type="submission" date="2019-06" db="EMBL/GenBank/DDBJ databases">
        <authorList>
            <person name="Rodrigo-Torres L."/>
            <person name="Arahal R. D."/>
            <person name="Lucena T."/>
        </authorList>
    </citation>
    <scope>NUCLEOTIDE SEQUENCE [LARGE SCALE GENOMIC DNA]</scope>
    <source>
        <strain evidence="1 2">SB0023/3</strain>
    </source>
</reference>
<dbReference type="OrthoDB" id="7996692at2"/>
<gene>
    <name evidence="1" type="ORF">MET9862_05523</name>
</gene>
<keyword evidence="2" id="KW-1185">Reference proteome</keyword>
<organism evidence="1 2">
    <name type="scientific">Methylobacterium symbioticum</name>
    <dbReference type="NCBI Taxonomy" id="2584084"/>
    <lineage>
        <taxon>Bacteria</taxon>
        <taxon>Pseudomonadati</taxon>
        <taxon>Pseudomonadota</taxon>
        <taxon>Alphaproteobacteria</taxon>
        <taxon>Hyphomicrobiales</taxon>
        <taxon>Methylobacteriaceae</taxon>
        <taxon>Methylobacterium</taxon>
    </lineage>
</organism>
<accession>A0A509EN51</accession>
<dbReference type="EMBL" id="CABFPH010000170">
    <property type="protein sequence ID" value="VUD74889.1"/>
    <property type="molecule type" value="Genomic_DNA"/>
</dbReference>
<dbReference type="AlphaFoldDB" id="A0A509EN51"/>
<evidence type="ECO:0000313" key="1">
    <source>
        <dbReference type="EMBL" id="VUD74889.1"/>
    </source>
</evidence>
<dbReference type="RefSeq" id="WP_053611204.1">
    <property type="nucleotide sequence ID" value="NZ_CABFPH010000170.1"/>
</dbReference>